<reference evidence="1" key="2">
    <citation type="submission" date="2025-03" db="EMBL/GenBank/DDBJ databases">
        <authorList>
            <consortium name="ELIXIR-Norway"/>
            <consortium name="Elixir Norway"/>
        </authorList>
    </citation>
    <scope>NUCLEOTIDE SEQUENCE</scope>
</reference>
<reference evidence="1" key="1">
    <citation type="submission" date="2023-05" db="EMBL/GenBank/DDBJ databases">
        <authorList>
            <consortium name="ELIXIR-Norway"/>
        </authorList>
    </citation>
    <scope>NUCLEOTIDE SEQUENCE</scope>
</reference>
<dbReference type="Proteomes" id="UP001162501">
    <property type="component" value="Chromosome 23"/>
</dbReference>
<protein>
    <submittedName>
        <fullName evidence="1">Uncharacterized protein</fullName>
    </submittedName>
</protein>
<accession>A0AC59Z314</accession>
<name>A0AC59Z314_RANTA</name>
<sequence>MSRNRGEETRSSRLPRSPSTFRPHPVQTRPATCELEYPPGHPYPSVEADMGKRCPQKRTLHVTQDYVGDELGSKENQPGREEQVRSNKKGEVSSAPVEGCGWLV</sequence>
<evidence type="ECO:0000313" key="2">
    <source>
        <dbReference type="Proteomes" id="UP001162501"/>
    </source>
</evidence>
<gene>
    <name evidence="1" type="ORF">MRATA1EN22A_LOCUS13282</name>
</gene>
<proteinExistence type="predicted"/>
<dbReference type="EMBL" id="OX596107">
    <property type="protein sequence ID" value="CAN0182884.1"/>
    <property type="molecule type" value="Genomic_DNA"/>
</dbReference>
<evidence type="ECO:0000313" key="1">
    <source>
        <dbReference type="EMBL" id="CAN0182884.1"/>
    </source>
</evidence>
<organism evidence="1 2">
    <name type="scientific">Rangifer tarandus platyrhynchus</name>
    <name type="common">Svalbard reindeer</name>
    <dbReference type="NCBI Taxonomy" id="3082113"/>
    <lineage>
        <taxon>Eukaryota</taxon>
        <taxon>Metazoa</taxon>
        <taxon>Chordata</taxon>
        <taxon>Craniata</taxon>
        <taxon>Vertebrata</taxon>
        <taxon>Euteleostomi</taxon>
        <taxon>Mammalia</taxon>
        <taxon>Eutheria</taxon>
        <taxon>Laurasiatheria</taxon>
        <taxon>Artiodactyla</taxon>
        <taxon>Ruminantia</taxon>
        <taxon>Pecora</taxon>
        <taxon>Cervidae</taxon>
        <taxon>Odocoileinae</taxon>
        <taxon>Rangifer</taxon>
    </lineage>
</organism>